<dbReference type="Gene3D" id="3.40.470.10">
    <property type="entry name" value="Uracil-DNA glycosylase-like domain"/>
    <property type="match status" value="1"/>
</dbReference>
<comment type="caution">
    <text evidence="2">The sequence shown here is derived from an EMBL/GenBank/DDBJ whole genome shotgun (WGS) entry which is preliminary data.</text>
</comment>
<feature type="domain" description="Uracil-DNA glycosylase-like" evidence="1">
    <location>
        <begin position="27"/>
        <end position="183"/>
    </location>
</feature>
<evidence type="ECO:0000259" key="1">
    <source>
        <dbReference type="SMART" id="SM00986"/>
    </source>
</evidence>
<dbReference type="SMART" id="SM00986">
    <property type="entry name" value="UDG"/>
    <property type="match status" value="1"/>
</dbReference>
<dbReference type="CDD" id="cd10033">
    <property type="entry name" value="UDG_like"/>
    <property type="match status" value="1"/>
</dbReference>
<dbReference type="Pfam" id="PF03167">
    <property type="entry name" value="UDG"/>
    <property type="match status" value="1"/>
</dbReference>
<dbReference type="RefSeq" id="WP_117521290.1">
    <property type="nucleotide sequence ID" value="NZ_QVEU01000003.1"/>
</dbReference>
<dbReference type="InterPro" id="IPR036895">
    <property type="entry name" value="Uracil-DNA_glycosylase-like_sf"/>
</dbReference>
<sequence length="191" mass="22250">MDLNEVIEQMKNDPRNKSYTDRGIDPILQADPKARILLIGQAPGRIVEETGIPFNDKSGEKLRKWMGVDKNTFYSKKIAIVPMDLYYPGKAKQGDKAPRKFIADDYHEKILKTMPEIELTILIGAYAQKYYLDKDFKKNLTETVKNYKEYLPKYFPIVHPSPLTIGWLKKNPWFEEKNIVDLKRIINDILS</sequence>
<keyword evidence="3" id="KW-1185">Reference proteome</keyword>
<dbReference type="InterPro" id="IPR005122">
    <property type="entry name" value="Uracil-DNA_glycosylase-like"/>
</dbReference>
<dbReference type="Proteomes" id="UP000261011">
    <property type="component" value="Unassembled WGS sequence"/>
</dbReference>
<dbReference type="EMBL" id="QVEU01000003">
    <property type="protein sequence ID" value="RGB76375.1"/>
    <property type="molecule type" value="Genomic_DNA"/>
</dbReference>
<reference evidence="2 3" key="1">
    <citation type="submission" date="2018-08" db="EMBL/GenBank/DDBJ databases">
        <title>A genome reference for cultivated species of the human gut microbiota.</title>
        <authorList>
            <person name="Zou Y."/>
            <person name="Xue W."/>
            <person name="Luo G."/>
        </authorList>
    </citation>
    <scope>NUCLEOTIDE SEQUENCE [LARGE SCALE GENOMIC DNA]</scope>
    <source>
        <strain evidence="2 3">OF01-3</strain>
    </source>
</reference>
<dbReference type="InterPro" id="IPR047124">
    <property type="entry name" value="HI_0220.2"/>
</dbReference>
<protein>
    <submittedName>
        <fullName evidence="2">Uracil-DNA glycosylase family protein</fullName>
    </submittedName>
</protein>
<dbReference type="OrthoDB" id="9789139at2"/>
<dbReference type="PANTHER" id="PTHR42160">
    <property type="entry name" value="URACIL-DNA GLYCOSYLASE SUPERFAMILY PROTEIN"/>
    <property type="match status" value="1"/>
</dbReference>
<dbReference type="SMART" id="SM00987">
    <property type="entry name" value="UreE_C"/>
    <property type="match status" value="1"/>
</dbReference>
<proteinExistence type="predicted"/>
<name>A0A3E2TI62_9FIRM</name>
<evidence type="ECO:0000313" key="2">
    <source>
        <dbReference type="EMBL" id="RGB76375.1"/>
    </source>
</evidence>
<gene>
    <name evidence="2" type="ORF">DXA39_04190</name>
</gene>
<organism evidence="2 3">
    <name type="scientific">Anaerococcus nagyae</name>
    <dbReference type="NCBI Taxonomy" id="1755241"/>
    <lineage>
        <taxon>Bacteria</taxon>
        <taxon>Bacillati</taxon>
        <taxon>Bacillota</taxon>
        <taxon>Tissierellia</taxon>
        <taxon>Tissierellales</taxon>
        <taxon>Peptoniphilaceae</taxon>
        <taxon>Anaerococcus</taxon>
    </lineage>
</organism>
<accession>A0A3E2TI62</accession>
<evidence type="ECO:0000313" key="3">
    <source>
        <dbReference type="Proteomes" id="UP000261011"/>
    </source>
</evidence>
<dbReference type="PANTHER" id="PTHR42160:SF1">
    <property type="entry name" value="URACIL-DNA GLYCOSYLASE SUPERFAMILY PROTEIN"/>
    <property type="match status" value="1"/>
</dbReference>
<dbReference type="SUPFAM" id="SSF52141">
    <property type="entry name" value="Uracil-DNA glycosylase-like"/>
    <property type="match status" value="1"/>
</dbReference>
<dbReference type="AlphaFoldDB" id="A0A3E2TI62"/>